<dbReference type="AlphaFoldDB" id="A0A2T2WFD9"/>
<dbReference type="Proteomes" id="UP000242699">
    <property type="component" value="Unassembled WGS sequence"/>
</dbReference>
<evidence type="ECO:0000313" key="2">
    <source>
        <dbReference type="Proteomes" id="UP000242699"/>
    </source>
</evidence>
<organism evidence="1 2">
    <name type="scientific">Sulfobacillus benefaciens</name>
    <dbReference type="NCBI Taxonomy" id="453960"/>
    <lineage>
        <taxon>Bacteria</taxon>
        <taxon>Bacillati</taxon>
        <taxon>Bacillota</taxon>
        <taxon>Clostridia</taxon>
        <taxon>Eubacteriales</taxon>
        <taxon>Clostridiales Family XVII. Incertae Sedis</taxon>
        <taxon>Sulfobacillus</taxon>
    </lineage>
</organism>
<accession>A0A2T2WFD9</accession>
<dbReference type="EMBL" id="PXYT01000150">
    <property type="protein sequence ID" value="PSR20940.1"/>
    <property type="molecule type" value="Genomic_DNA"/>
</dbReference>
<proteinExistence type="predicted"/>
<comment type="caution">
    <text evidence="1">The sequence shown here is derived from an EMBL/GenBank/DDBJ whole genome shotgun (WGS) entry which is preliminary data.</text>
</comment>
<sequence length="113" mass="13065">MAINRQRKTHEDDATIDQLRSQVGMSREEAHTLVKQEGLDGLRIRVAAKLYATEFLTSGEAADRVGLRNRGLLLQFLDENHIEPVPDPTKSSERIREELDERMEVRLKRWQSP</sequence>
<name>A0A2T2WFD9_9FIRM</name>
<reference evidence="1 2" key="1">
    <citation type="journal article" date="2014" name="BMC Genomics">
        <title>Comparison of environmental and isolate Sulfobacillus genomes reveals diverse carbon, sulfur, nitrogen, and hydrogen metabolisms.</title>
        <authorList>
            <person name="Justice N.B."/>
            <person name="Norman A."/>
            <person name="Brown C.T."/>
            <person name="Singh A."/>
            <person name="Thomas B.C."/>
            <person name="Banfield J.F."/>
        </authorList>
    </citation>
    <scope>NUCLEOTIDE SEQUENCE [LARGE SCALE GENOMIC DNA]</scope>
    <source>
        <strain evidence="1">AMDSBA1</strain>
    </source>
</reference>
<gene>
    <name evidence="1" type="ORF">C7B43_21605</name>
</gene>
<protein>
    <submittedName>
        <fullName evidence="1">Uncharacterized protein</fullName>
    </submittedName>
</protein>
<evidence type="ECO:0000313" key="1">
    <source>
        <dbReference type="EMBL" id="PSR20940.1"/>
    </source>
</evidence>